<protein>
    <submittedName>
        <fullName evidence="1">Uncharacterized protein</fullName>
    </submittedName>
</protein>
<keyword evidence="2" id="KW-1185">Reference proteome</keyword>
<accession>G7WA61</accession>
<organism evidence="1 2">
    <name type="scientific">Desulfosporosinus orientis (strain ATCC 19365 / DSM 765 / NCIMB 8382 / VKM B-1628 / Singapore I)</name>
    <name type="common">Desulfotomaculum orientis</name>
    <dbReference type="NCBI Taxonomy" id="768706"/>
    <lineage>
        <taxon>Bacteria</taxon>
        <taxon>Bacillati</taxon>
        <taxon>Bacillota</taxon>
        <taxon>Clostridia</taxon>
        <taxon>Eubacteriales</taxon>
        <taxon>Desulfitobacteriaceae</taxon>
        <taxon>Desulfosporosinus</taxon>
    </lineage>
</organism>
<reference evidence="2" key="1">
    <citation type="submission" date="2011-11" db="EMBL/GenBank/DDBJ databases">
        <title>Complete sequence of Desulfosporosinus orientis DSM 765.</title>
        <authorList>
            <person name="Lucas S."/>
            <person name="Han J."/>
            <person name="Lapidus A."/>
            <person name="Cheng J.-F."/>
            <person name="Goodwin L."/>
            <person name="Pitluck S."/>
            <person name="Peters L."/>
            <person name="Ovchinnikova G."/>
            <person name="Teshima H."/>
            <person name="Detter J.C."/>
            <person name="Han C."/>
            <person name="Tapia R."/>
            <person name="Land M."/>
            <person name="Hauser L."/>
            <person name="Kyrpides N."/>
            <person name="Ivanova N."/>
            <person name="Pagani I."/>
            <person name="Pester M."/>
            <person name="Spring S."/>
            <person name="Ollivier B."/>
            <person name="Rattei T."/>
            <person name="Klenk H.-P."/>
            <person name="Wagner M."/>
            <person name="Loy A."/>
            <person name="Woyke T."/>
        </authorList>
    </citation>
    <scope>NUCLEOTIDE SEQUENCE [LARGE SCALE GENOMIC DNA]</scope>
    <source>
        <strain evidence="2">ATCC 19365 / DSM 765 / NCIMB 8382 / VKM B-1628</strain>
    </source>
</reference>
<sequence length="58" mass="7058">MSIFVSMQSDDRLIIRFDYTEDRVKKIRSILGRSWNQKERHWTIPFQHESVKIILVIP</sequence>
<gene>
    <name evidence="1" type="ordered locus">Desor_0497</name>
</gene>
<dbReference type="EMBL" id="CP003108">
    <property type="protein sequence ID" value="AET66199.1"/>
    <property type="molecule type" value="Genomic_DNA"/>
</dbReference>
<evidence type="ECO:0000313" key="2">
    <source>
        <dbReference type="Proteomes" id="UP000006346"/>
    </source>
</evidence>
<reference evidence="1 2" key="2">
    <citation type="journal article" date="2012" name="J. Bacteriol.">
        <title>Complete genome sequences of Desulfosporosinus orientis DSM765T, Desulfosporosinus youngiae DSM17734T, Desulfosporosinus meridiei DSM13257T, and Desulfosporosinus acidiphilus DSM22704T.</title>
        <authorList>
            <person name="Pester M."/>
            <person name="Brambilla E."/>
            <person name="Alazard D."/>
            <person name="Rattei T."/>
            <person name="Weinmaier T."/>
            <person name="Han J."/>
            <person name="Lucas S."/>
            <person name="Lapidus A."/>
            <person name="Cheng J.F."/>
            <person name="Goodwin L."/>
            <person name="Pitluck S."/>
            <person name="Peters L."/>
            <person name="Ovchinnikova G."/>
            <person name="Teshima H."/>
            <person name="Detter J.C."/>
            <person name="Han C.S."/>
            <person name="Tapia R."/>
            <person name="Land M.L."/>
            <person name="Hauser L."/>
            <person name="Kyrpides N.C."/>
            <person name="Ivanova N.N."/>
            <person name="Pagani I."/>
            <person name="Huntmann M."/>
            <person name="Wei C.L."/>
            <person name="Davenport K.W."/>
            <person name="Daligault H."/>
            <person name="Chain P.S."/>
            <person name="Chen A."/>
            <person name="Mavromatis K."/>
            <person name="Markowitz V."/>
            <person name="Szeto E."/>
            <person name="Mikhailova N."/>
            <person name="Pati A."/>
            <person name="Wagner M."/>
            <person name="Woyke T."/>
            <person name="Ollivier B."/>
            <person name="Klenk H.P."/>
            <person name="Spring S."/>
            <person name="Loy A."/>
        </authorList>
    </citation>
    <scope>NUCLEOTIDE SEQUENCE [LARGE SCALE GENOMIC DNA]</scope>
    <source>
        <strain evidence="2">ATCC 19365 / DSM 765 / NCIMB 8382 / VKM B-1628</strain>
    </source>
</reference>
<dbReference type="HOGENOM" id="CLU_2972028_0_0_9"/>
<dbReference type="AlphaFoldDB" id="G7WA61"/>
<name>G7WA61_DESOD</name>
<proteinExistence type="predicted"/>
<dbReference type="STRING" id="768706.Desor_0497"/>
<evidence type="ECO:0000313" key="1">
    <source>
        <dbReference type="EMBL" id="AET66199.1"/>
    </source>
</evidence>
<dbReference type="KEGG" id="dor:Desor_0497"/>
<dbReference type="Proteomes" id="UP000006346">
    <property type="component" value="Chromosome"/>
</dbReference>